<keyword evidence="1" id="KW-0472">Membrane</keyword>
<reference evidence="2" key="1">
    <citation type="submission" date="2009-10" db="EMBL/GenBank/DDBJ databases">
        <title>Diversity of trophic interactions inside an arsenic-rich microbial ecosystem.</title>
        <authorList>
            <person name="Bertin P.N."/>
            <person name="Heinrich-Salmeron A."/>
            <person name="Pelletier E."/>
            <person name="Goulhen-Chollet F."/>
            <person name="Arsene-Ploetze F."/>
            <person name="Gallien S."/>
            <person name="Calteau A."/>
            <person name="Vallenet D."/>
            <person name="Casiot C."/>
            <person name="Chane-Woon-Ming B."/>
            <person name="Giloteaux L."/>
            <person name="Barakat M."/>
            <person name="Bonnefoy V."/>
            <person name="Bruneel O."/>
            <person name="Chandler M."/>
            <person name="Cleiss J."/>
            <person name="Duran R."/>
            <person name="Elbaz-Poulichet F."/>
            <person name="Fonknechten N."/>
            <person name="Lauga B."/>
            <person name="Mornico D."/>
            <person name="Ortet P."/>
            <person name="Schaeffer C."/>
            <person name="Siguier P."/>
            <person name="Alexander Thil Smith A."/>
            <person name="Van Dorsselaer A."/>
            <person name="Weissenbach J."/>
            <person name="Medigue C."/>
            <person name="Le Paslier D."/>
        </authorList>
    </citation>
    <scope>NUCLEOTIDE SEQUENCE</scope>
</reference>
<dbReference type="EMBL" id="CABL01000001">
    <property type="protein sequence ID" value="CBH74295.1"/>
    <property type="molecule type" value="Genomic_DNA"/>
</dbReference>
<comment type="caution">
    <text evidence="2">The sequence shown here is derived from an EMBL/GenBank/DDBJ whole genome shotgun (WGS) entry which is preliminary data.</text>
</comment>
<evidence type="ECO:0000256" key="1">
    <source>
        <dbReference type="SAM" id="Phobius"/>
    </source>
</evidence>
<evidence type="ECO:0000313" key="2">
    <source>
        <dbReference type="EMBL" id="CBH74295.1"/>
    </source>
</evidence>
<protein>
    <submittedName>
        <fullName evidence="2">Uncharacterized protein</fullName>
    </submittedName>
</protein>
<sequence>MGSEPSAAYKAIQNAITDQAERAKILDLGGQLGLSPSSPEWAILALNLAYTSRLAAAFARHEGTIQQLLVAAKGTFEVAATTSRQKLVDDLRPTVQTALSGATVAAVKAAADAAAGALKKAASDALANERDNFVIAANNFTDATHKSTWMQYLSGALAALVVVGSLVMWHFGYGAGWTDRANAGYIPVGRQVCAALENVRHNLVLAHRGNAVNSLRYEMTQRGCP</sequence>
<gene>
    <name evidence="2" type="ORF">CARN1_2182</name>
</gene>
<feature type="transmembrane region" description="Helical" evidence="1">
    <location>
        <begin position="149"/>
        <end position="171"/>
    </location>
</feature>
<keyword evidence="1" id="KW-1133">Transmembrane helix</keyword>
<organism evidence="2">
    <name type="scientific">mine drainage metagenome</name>
    <dbReference type="NCBI Taxonomy" id="410659"/>
    <lineage>
        <taxon>unclassified sequences</taxon>
        <taxon>metagenomes</taxon>
        <taxon>ecological metagenomes</taxon>
    </lineage>
</organism>
<proteinExistence type="predicted"/>
<name>E6PCW1_9ZZZZ</name>
<accession>E6PCW1</accession>
<dbReference type="AlphaFoldDB" id="E6PCW1"/>
<keyword evidence="1" id="KW-0812">Transmembrane</keyword>